<gene>
    <name evidence="3" type="ORF">IWA51_04315</name>
</gene>
<keyword evidence="4" id="KW-1185">Reference proteome</keyword>
<evidence type="ECO:0000256" key="1">
    <source>
        <dbReference type="SAM" id="SignalP"/>
    </source>
</evidence>
<dbReference type="PANTHER" id="PTHR33619">
    <property type="entry name" value="POLYSACCHARIDE EXPORT PROTEIN GFCE-RELATED"/>
    <property type="match status" value="1"/>
</dbReference>
<evidence type="ECO:0000259" key="2">
    <source>
        <dbReference type="Pfam" id="PF10531"/>
    </source>
</evidence>
<dbReference type="Gene3D" id="3.10.560.10">
    <property type="entry name" value="Outer membrane lipoprotein wza domain like"/>
    <property type="match status" value="2"/>
</dbReference>
<dbReference type="PANTHER" id="PTHR33619:SF3">
    <property type="entry name" value="POLYSACCHARIDE EXPORT PROTEIN GFCE-RELATED"/>
    <property type="match status" value="1"/>
</dbReference>
<dbReference type="KEGG" id="tper:IWA51_04315"/>
<name>A0A7T3REU0_9SPIR</name>
<dbReference type="InterPro" id="IPR049712">
    <property type="entry name" value="Poly_export"/>
</dbReference>
<evidence type="ECO:0000313" key="3">
    <source>
        <dbReference type="EMBL" id="QQA01837.1"/>
    </source>
</evidence>
<feature type="domain" description="Soluble ligand binding" evidence="2">
    <location>
        <begin position="236"/>
        <end position="290"/>
    </location>
</feature>
<sequence>MACFKSASKKYALFALISLFFLNQAFCYDLLSSSDTVRSSSVNAASSGDKKASVQALSAAAADLADPRLALSNDEYPVTAGDVYTLAFVASKTPVSYTLTIDPDYSVRVANLGIIKDCEGLTYRALKKQVVELVGKNFPLSAVQFVLTSPAVFMVSLTGDVDKSCEYKAWALSRLSSILKGHLLDCSSVRNVRVVSSSGKANVYDLFEAVRNGDFSNDPYLRPGDRIEVLHAKRQVTVQGEVERPGRYELLDGENLKALVEKYGDGLTPTADTSRISLFRTYKKENSGETEYIPAESIEKDLALENFDVINIRSYLEIKPGIFVTGAINLGTEGDTSLEGMSKLSVRFNDGMLYYDLVRQNLNLFSPLSDLENAYIIREVSDSGEEVRIPINLSKILFDSSFRSTEQVKNGDTLLIPFKQFFVTVSGAVPSPGRYPYIPDRDVNYYIGLAGGIDSYRNSFKKITVVGLDGKKLDANSPIVPECNIQVEENSVWYKWTRVSGGVTAILSAISTAISILAVTGVIGN</sequence>
<evidence type="ECO:0000313" key="4">
    <source>
        <dbReference type="Proteomes" id="UP000595224"/>
    </source>
</evidence>
<keyword evidence="1" id="KW-0732">Signal</keyword>
<dbReference type="GO" id="GO:0015159">
    <property type="term" value="F:polysaccharide transmembrane transporter activity"/>
    <property type="evidence" value="ECO:0007669"/>
    <property type="project" value="InterPro"/>
</dbReference>
<dbReference type="Proteomes" id="UP000595224">
    <property type="component" value="Chromosome"/>
</dbReference>
<dbReference type="Pfam" id="PF10531">
    <property type="entry name" value="SLBB"/>
    <property type="match status" value="1"/>
</dbReference>
<proteinExistence type="predicted"/>
<feature type="signal peptide" evidence="1">
    <location>
        <begin position="1"/>
        <end position="27"/>
    </location>
</feature>
<dbReference type="EMBL" id="CP064936">
    <property type="protein sequence ID" value="QQA01837.1"/>
    <property type="molecule type" value="Genomic_DNA"/>
</dbReference>
<protein>
    <submittedName>
        <fullName evidence="3">SLBB domain-containing protein</fullName>
    </submittedName>
</protein>
<organism evidence="3 4">
    <name type="scientific">Treponema peruense</name>
    <dbReference type="NCBI Taxonomy" id="2787628"/>
    <lineage>
        <taxon>Bacteria</taxon>
        <taxon>Pseudomonadati</taxon>
        <taxon>Spirochaetota</taxon>
        <taxon>Spirochaetia</taxon>
        <taxon>Spirochaetales</taxon>
        <taxon>Treponemataceae</taxon>
        <taxon>Treponema</taxon>
    </lineage>
</organism>
<accession>A0A7T3REU0</accession>
<dbReference type="RefSeq" id="WP_198443368.1">
    <property type="nucleotide sequence ID" value="NZ_CBCSHE010000002.1"/>
</dbReference>
<reference evidence="3 4" key="1">
    <citation type="submission" date="2020-11" db="EMBL/GenBank/DDBJ databases">
        <title>Treponema Peruensis nv. sp., first commensal Treponema isolated from human feces.</title>
        <authorList>
            <person name="Belkhou C."/>
            <person name="Raes J."/>
        </authorList>
    </citation>
    <scope>NUCLEOTIDE SEQUENCE [LARGE SCALE GENOMIC DNA]</scope>
    <source>
        <strain evidence="3 4">RCC2812</strain>
    </source>
</reference>
<feature type="chain" id="PRO_5032288048" evidence="1">
    <location>
        <begin position="28"/>
        <end position="525"/>
    </location>
</feature>
<dbReference type="AlphaFoldDB" id="A0A7T3REU0"/>
<dbReference type="InterPro" id="IPR019554">
    <property type="entry name" value="Soluble_ligand-bd"/>
</dbReference>